<dbReference type="AlphaFoldDB" id="A0A2K0UAL1"/>
<accession>A0A2K0UAL1</accession>
<evidence type="ECO:0000259" key="3">
    <source>
        <dbReference type="SMART" id="SM00495"/>
    </source>
</evidence>
<comment type="caution">
    <text evidence="4">The sequence shown here is derived from an EMBL/GenBank/DDBJ whole genome shotgun (WGS) entry which is preliminary data.</text>
</comment>
<feature type="domain" description="Chitin-binding type-3" evidence="3">
    <location>
        <begin position="93"/>
        <end position="139"/>
    </location>
</feature>
<dbReference type="GO" id="GO:0004553">
    <property type="term" value="F:hydrolase activity, hydrolyzing O-glycosyl compounds"/>
    <property type="evidence" value="ECO:0007669"/>
    <property type="project" value="InterPro"/>
</dbReference>
<dbReference type="OrthoDB" id="5226087at2759"/>
<keyword evidence="1" id="KW-0378">Hydrolase</keyword>
<proteinExistence type="predicted"/>
<name>A0A2K0UAL1_GIBNY</name>
<gene>
    <name evidence="4" type="ORF">FNYG_15598</name>
</gene>
<feature type="chain" id="PRO_5014352789" description="Chitin-binding type-3 domain-containing protein" evidence="2">
    <location>
        <begin position="21"/>
        <end position="474"/>
    </location>
</feature>
<dbReference type="SMART" id="SM00495">
    <property type="entry name" value="ChtBD3"/>
    <property type="match status" value="2"/>
</dbReference>
<dbReference type="GO" id="GO:0030246">
    <property type="term" value="F:carbohydrate binding"/>
    <property type="evidence" value="ECO:0007669"/>
    <property type="project" value="InterPro"/>
</dbReference>
<keyword evidence="2" id="KW-0732">Signal</keyword>
<dbReference type="InterPro" id="IPR036573">
    <property type="entry name" value="CBM_sf_5/12"/>
</dbReference>
<dbReference type="Gene3D" id="2.10.10.20">
    <property type="entry name" value="Carbohydrate-binding module superfamily 5/12"/>
    <property type="match status" value="2"/>
</dbReference>
<evidence type="ECO:0000313" key="4">
    <source>
        <dbReference type="EMBL" id="PNP54794.1"/>
    </source>
</evidence>
<dbReference type="CDD" id="cd12214">
    <property type="entry name" value="ChiA1_BD"/>
    <property type="match status" value="2"/>
</dbReference>
<sequence>MVRLIYLLFLSILLVGEYFCEEVHSSFSPKDVRGCIPSDTLADPWSPNADYPLWTLVRHRGELYQCCQPHRSTPEWAPSKVPSLWQIPTPCGTTEWRVQTAYQVGSVVTFNSQTYTCIQAHTSVDGWEPPATPALWNIVPGARAGTCVFTAQGGEIRQHIEARSSRSSGKSALVIMDVVLTPSDGPPHAFSGLVFSASILLGADEVLSYHKTVLPDDTSHIELHWGPAVIGATSAVFDVRADQTVTGSIDGRRLAPFKITDTTSTLKLADGQALPSLHPQFDASSAFESLEVEIEAAVRSCNGPPSANTSTILRSRRDALDRTQDPGHFSFTKSADSCWFCKGAATGAVTTGTVICAVATCALTFGLSCAACVGGEAVADCAASAARSVSTDAGAVAPGARQTASAWLAARLASHASTKGSRRAPAAPTPQCAATNAVQGTTTAARTVYVARQAVSAGHSAATHITQQSRPASS</sequence>
<protein>
    <recommendedName>
        <fullName evidence="3">Chitin-binding type-3 domain-containing protein</fullName>
    </recommendedName>
</protein>
<keyword evidence="5" id="KW-1185">Reference proteome</keyword>
<dbReference type="GO" id="GO:0005975">
    <property type="term" value="P:carbohydrate metabolic process"/>
    <property type="evidence" value="ECO:0007669"/>
    <property type="project" value="InterPro"/>
</dbReference>
<evidence type="ECO:0000256" key="1">
    <source>
        <dbReference type="ARBA" id="ARBA00022801"/>
    </source>
</evidence>
<dbReference type="EMBL" id="MTQA01000608">
    <property type="protein sequence ID" value="PNP54794.1"/>
    <property type="molecule type" value="Genomic_DNA"/>
</dbReference>
<dbReference type="Proteomes" id="UP000236664">
    <property type="component" value="Unassembled WGS sequence"/>
</dbReference>
<dbReference type="InterPro" id="IPR003610">
    <property type="entry name" value="CBM5/12"/>
</dbReference>
<dbReference type="Pfam" id="PF02839">
    <property type="entry name" value="CBM_5_12"/>
    <property type="match status" value="2"/>
</dbReference>
<evidence type="ECO:0000256" key="2">
    <source>
        <dbReference type="SAM" id="SignalP"/>
    </source>
</evidence>
<dbReference type="SUPFAM" id="SSF51055">
    <property type="entry name" value="Carbohydrate binding domain"/>
    <property type="match status" value="2"/>
</dbReference>
<feature type="domain" description="Chitin-binding type-3" evidence="3">
    <location>
        <begin position="42"/>
        <end position="88"/>
    </location>
</feature>
<evidence type="ECO:0000313" key="5">
    <source>
        <dbReference type="Proteomes" id="UP000236664"/>
    </source>
</evidence>
<dbReference type="GO" id="GO:0005576">
    <property type="term" value="C:extracellular region"/>
    <property type="evidence" value="ECO:0007669"/>
    <property type="project" value="InterPro"/>
</dbReference>
<organism evidence="4 5">
    <name type="scientific">Gibberella nygamai</name>
    <name type="common">Bean root rot disease fungus</name>
    <name type="synonym">Fusarium nygamai</name>
    <dbReference type="NCBI Taxonomy" id="42673"/>
    <lineage>
        <taxon>Eukaryota</taxon>
        <taxon>Fungi</taxon>
        <taxon>Dikarya</taxon>
        <taxon>Ascomycota</taxon>
        <taxon>Pezizomycotina</taxon>
        <taxon>Sordariomycetes</taxon>
        <taxon>Hypocreomycetidae</taxon>
        <taxon>Hypocreales</taxon>
        <taxon>Nectriaceae</taxon>
        <taxon>Fusarium</taxon>
        <taxon>Fusarium fujikuroi species complex</taxon>
    </lineage>
</organism>
<feature type="signal peptide" evidence="2">
    <location>
        <begin position="1"/>
        <end position="20"/>
    </location>
</feature>
<reference evidence="4 5" key="1">
    <citation type="submission" date="2017-06" db="EMBL/GenBank/DDBJ databases">
        <title>Genome of Fusarium nygamai isolate CS10214.</title>
        <authorList>
            <person name="Gardiner D.M."/>
            <person name="Obanor F."/>
            <person name="Kazan K."/>
        </authorList>
    </citation>
    <scope>NUCLEOTIDE SEQUENCE [LARGE SCALE GENOMIC DNA]</scope>
    <source>
        <strain evidence="4 5">CS10214</strain>
    </source>
</reference>